<evidence type="ECO:0000313" key="2">
    <source>
        <dbReference type="Proteomes" id="UP000231994"/>
    </source>
</evidence>
<gene>
    <name evidence="1" type="ORF">A9D01_11005</name>
</gene>
<dbReference type="EMBL" id="CP024932">
    <property type="protein sequence ID" value="ATZ09192.1"/>
    <property type="molecule type" value="Genomic_DNA"/>
</dbReference>
<proteinExistence type="predicted"/>
<accession>A0ABC8CKR7</accession>
<protein>
    <submittedName>
        <fullName evidence="1">Uncharacterized protein</fullName>
    </submittedName>
</protein>
<reference evidence="1 2" key="1">
    <citation type="submission" date="2017-11" db="EMBL/GenBank/DDBJ databases">
        <title>Whole genome sequencing of cultured pathogen.</title>
        <authorList>
            <person name="Hoffmann M."/>
            <person name="Sanchez M."/>
            <person name="Timme R."/>
            <person name="Nudel K."/>
            <person name="Bry L."/>
        </authorList>
    </citation>
    <scope>NUCLEOTIDE SEQUENCE [LARGE SCALE GENOMIC DNA]</scope>
    <source>
        <strain evidence="1 2">216</strain>
    </source>
</reference>
<dbReference type="RefSeq" id="WP_049159638.1">
    <property type="nucleotide sequence ID" value="NZ_CAACYF010000002.1"/>
</dbReference>
<dbReference type="Proteomes" id="UP000231994">
    <property type="component" value="Chromosome"/>
</dbReference>
<organism evidence="1 2">
    <name type="scientific">Corynebacterium striatum</name>
    <dbReference type="NCBI Taxonomy" id="43770"/>
    <lineage>
        <taxon>Bacteria</taxon>
        <taxon>Bacillati</taxon>
        <taxon>Actinomycetota</taxon>
        <taxon>Actinomycetes</taxon>
        <taxon>Mycobacteriales</taxon>
        <taxon>Corynebacteriaceae</taxon>
        <taxon>Corynebacterium</taxon>
    </lineage>
</organism>
<evidence type="ECO:0000313" key="1">
    <source>
        <dbReference type="EMBL" id="ATZ09192.1"/>
    </source>
</evidence>
<dbReference type="AlphaFoldDB" id="A0ABC8CKR7"/>
<sequence length="130" mass="14681">MFFALDTFFVADESDLGLAYKTYSQVVGKAAHLPGIEVLFVCSEPVEIDSEEMREDLIAQFRIERPNEEFEKLRLYLCTVIVSAEQAFPAKVDRPLASFFLMDDEYAKADVFPSSVGIREFVSSSSFANE</sequence>
<name>A0ABC8CKR7_CORST</name>